<accession>A0ACC2A7T3</accession>
<protein>
    <submittedName>
        <fullName evidence="1">Uncharacterized protein</fullName>
    </submittedName>
</protein>
<keyword evidence="2" id="KW-1185">Reference proteome</keyword>
<dbReference type="Proteomes" id="UP001162992">
    <property type="component" value="Chromosome 23"/>
</dbReference>
<gene>
    <name evidence="1" type="ORF">O6H91_23G005500</name>
</gene>
<evidence type="ECO:0000313" key="1">
    <source>
        <dbReference type="EMBL" id="KAJ7513585.1"/>
    </source>
</evidence>
<sequence length="185" mass="21214">MMSQLSKRKQGLTFGSLKVSKEIRYADEQSFFLWGPRFTRPSQRDVLINFAISAFFGIWMAFTGSADWKPLQFLIFSYMFRIFNKLKQFEPPEAATAVEDEDHNRRMKGGKRLLRTFGLVFSCVAISSLAFTGTLNLYEFLGMYIPLVLINSQLMPPKSGLATDTSVGWCKKIRTLGLGYWFLET</sequence>
<evidence type="ECO:0000313" key="2">
    <source>
        <dbReference type="Proteomes" id="UP001162992"/>
    </source>
</evidence>
<reference evidence="2" key="1">
    <citation type="journal article" date="2024" name="Proc. Natl. Acad. Sci. U.S.A.">
        <title>Extraordinary preservation of gene collinearity over three hundred million years revealed in homosporous lycophytes.</title>
        <authorList>
            <person name="Li C."/>
            <person name="Wickell D."/>
            <person name="Kuo L.Y."/>
            <person name="Chen X."/>
            <person name="Nie B."/>
            <person name="Liao X."/>
            <person name="Peng D."/>
            <person name="Ji J."/>
            <person name="Jenkins J."/>
            <person name="Williams M."/>
            <person name="Shu S."/>
            <person name="Plott C."/>
            <person name="Barry K."/>
            <person name="Rajasekar S."/>
            <person name="Grimwood J."/>
            <person name="Han X."/>
            <person name="Sun S."/>
            <person name="Hou Z."/>
            <person name="He W."/>
            <person name="Dai G."/>
            <person name="Sun C."/>
            <person name="Schmutz J."/>
            <person name="Leebens-Mack J.H."/>
            <person name="Li F.W."/>
            <person name="Wang L."/>
        </authorList>
    </citation>
    <scope>NUCLEOTIDE SEQUENCE [LARGE SCALE GENOMIC DNA]</scope>
    <source>
        <strain evidence="2">cv. PW_Plant_1</strain>
    </source>
</reference>
<proteinExistence type="predicted"/>
<comment type="caution">
    <text evidence="1">The sequence shown here is derived from an EMBL/GenBank/DDBJ whole genome shotgun (WGS) entry which is preliminary data.</text>
</comment>
<name>A0ACC2A7T3_DIPCM</name>
<dbReference type="EMBL" id="CM055114">
    <property type="protein sequence ID" value="KAJ7513585.1"/>
    <property type="molecule type" value="Genomic_DNA"/>
</dbReference>
<organism evidence="1 2">
    <name type="scientific">Diphasiastrum complanatum</name>
    <name type="common">Issler's clubmoss</name>
    <name type="synonym">Lycopodium complanatum</name>
    <dbReference type="NCBI Taxonomy" id="34168"/>
    <lineage>
        <taxon>Eukaryota</taxon>
        <taxon>Viridiplantae</taxon>
        <taxon>Streptophyta</taxon>
        <taxon>Embryophyta</taxon>
        <taxon>Tracheophyta</taxon>
        <taxon>Lycopodiopsida</taxon>
        <taxon>Lycopodiales</taxon>
        <taxon>Lycopodiaceae</taxon>
        <taxon>Lycopodioideae</taxon>
        <taxon>Diphasiastrum</taxon>
    </lineage>
</organism>